<dbReference type="Proteomes" id="UP000621856">
    <property type="component" value="Unassembled WGS sequence"/>
</dbReference>
<protein>
    <submittedName>
        <fullName evidence="1">Uncharacterized protein</fullName>
    </submittedName>
</protein>
<dbReference type="RefSeq" id="WP_155141900.1">
    <property type="nucleotide sequence ID" value="NZ_BMGZ01000003.1"/>
</dbReference>
<keyword evidence="4" id="KW-1185">Reference proteome</keyword>
<dbReference type="AlphaFoldDB" id="A0A8J3ERN1"/>
<evidence type="ECO:0000313" key="3">
    <source>
        <dbReference type="Proteomes" id="UP000621856"/>
    </source>
</evidence>
<dbReference type="Proteomes" id="UP000818603">
    <property type="component" value="Unassembled WGS sequence"/>
</dbReference>
<evidence type="ECO:0000313" key="2">
    <source>
        <dbReference type="EMBL" id="NHK29157.1"/>
    </source>
</evidence>
<evidence type="ECO:0000313" key="4">
    <source>
        <dbReference type="Proteomes" id="UP000818603"/>
    </source>
</evidence>
<organism evidence="1 3">
    <name type="scientific">Aquisalinus luteolus</name>
    <dbReference type="NCBI Taxonomy" id="1566827"/>
    <lineage>
        <taxon>Bacteria</taxon>
        <taxon>Pseudomonadati</taxon>
        <taxon>Pseudomonadota</taxon>
        <taxon>Alphaproteobacteria</taxon>
        <taxon>Parvularculales</taxon>
        <taxon>Parvularculaceae</taxon>
        <taxon>Aquisalinus</taxon>
    </lineage>
</organism>
<accession>A0A8J3ERN1</accession>
<reference evidence="2 4" key="2">
    <citation type="submission" date="2020-02" db="EMBL/GenBank/DDBJ databases">
        <title>Genome sequence of Parvularcula flava strain NH6-79.</title>
        <authorList>
            <person name="Abdul Karim M.H."/>
            <person name="Lam M.Q."/>
            <person name="Chen S.J."/>
            <person name="Yahya A."/>
            <person name="Shahir S."/>
            <person name="Shamsir M.S."/>
            <person name="Chong C.S."/>
        </authorList>
    </citation>
    <scope>NUCLEOTIDE SEQUENCE [LARGE SCALE GENOMIC DNA]</scope>
    <source>
        <strain evidence="2 4">NH6-79</strain>
    </source>
</reference>
<dbReference type="EMBL" id="BMGZ01000003">
    <property type="protein sequence ID" value="GGI00131.1"/>
    <property type="molecule type" value="Genomic_DNA"/>
</dbReference>
<reference evidence="1" key="3">
    <citation type="submission" date="2020-09" db="EMBL/GenBank/DDBJ databases">
        <authorList>
            <person name="Sun Q."/>
            <person name="Zhou Y."/>
        </authorList>
    </citation>
    <scope>NUCLEOTIDE SEQUENCE</scope>
    <source>
        <strain evidence="1">CGMCC 1.14984</strain>
    </source>
</reference>
<reference evidence="1" key="1">
    <citation type="journal article" date="2014" name="Int. J. Syst. Evol. Microbiol.">
        <title>Complete genome sequence of Corynebacterium casei LMG S-19264T (=DSM 44701T), isolated from a smear-ripened cheese.</title>
        <authorList>
            <consortium name="US DOE Joint Genome Institute (JGI-PGF)"/>
            <person name="Walter F."/>
            <person name="Albersmeier A."/>
            <person name="Kalinowski J."/>
            <person name="Ruckert C."/>
        </authorList>
    </citation>
    <scope>NUCLEOTIDE SEQUENCE</scope>
    <source>
        <strain evidence="1">CGMCC 1.14984</strain>
    </source>
</reference>
<comment type="caution">
    <text evidence="1">The sequence shown here is derived from an EMBL/GenBank/DDBJ whole genome shotgun (WGS) entry which is preliminary data.</text>
</comment>
<sequence length="123" mass="13470">MDIEIKNALITGATITNDDHGLLTAWLHLDYGGAGQAFGGYSLYLPKSFKHHDPIGPDYTGHFIWRVMEIAGVAKWDELPGKTIRVKAGLSAVNAIGHILKDDWFNPSADFDEMKAKHTPPAA</sequence>
<proteinExistence type="predicted"/>
<gene>
    <name evidence="2" type="ORF">FF098_014650</name>
    <name evidence="1" type="ORF">GCM10011355_27700</name>
</gene>
<evidence type="ECO:0000313" key="1">
    <source>
        <dbReference type="EMBL" id="GGI00131.1"/>
    </source>
</evidence>
<name>A0A8J3ERN1_9PROT</name>
<dbReference type="EMBL" id="VCJR02000003">
    <property type="protein sequence ID" value="NHK29157.1"/>
    <property type="molecule type" value="Genomic_DNA"/>
</dbReference>